<reference evidence="2 3" key="1">
    <citation type="journal article" date="2021" name="Nat. Plants">
        <title>The Taxus genome provides insights into paclitaxel biosynthesis.</title>
        <authorList>
            <person name="Xiong X."/>
            <person name="Gou J."/>
            <person name="Liao Q."/>
            <person name="Li Y."/>
            <person name="Zhou Q."/>
            <person name="Bi G."/>
            <person name="Li C."/>
            <person name="Du R."/>
            <person name="Wang X."/>
            <person name="Sun T."/>
            <person name="Guo L."/>
            <person name="Liang H."/>
            <person name="Lu P."/>
            <person name="Wu Y."/>
            <person name="Zhang Z."/>
            <person name="Ro D.K."/>
            <person name="Shang Y."/>
            <person name="Huang S."/>
            <person name="Yan J."/>
        </authorList>
    </citation>
    <scope>NUCLEOTIDE SEQUENCE [LARGE SCALE GENOMIC DNA]</scope>
    <source>
        <strain evidence="2">Ta-2019</strain>
    </source>
</reference>
<evidence type="ECO:0000313" key="3">
    <source>
        <dbReference type="Proteomes" id="UP000824469"/>
    </source>
</evidence>
<dbReference type="Proteomes" id="UP000824469">
    <property type="component" value="Unassembled WGS sequence"/>
</dbReference>
<dbReference type="EMBL" id="JAHRHJ020000001">
    <property type="protein sequence ID" value="KAH9331083.1"/>
    <property type="molecule type" value="Genomic_DNA"/>
</dbReference>
<dbReference type="AlphaFoldDB" id="A0AA38LMW2"/>
<organism evidence="2 3">
    <name type="scientific">Taxus chinensis</name>
    <name type="common">Chinese yew</name>
    <name type="synonym">Taxus wallichiana var. chinensis</name>
    <dbReference type="NCBI Taxonomy" id="29808"/>
    <lineage>
        <taxon>Eukaryota</taxon>
        <taxon>Viridiplantae</taxon>
        <taxon>Streptophyta</taxon>
        <taxon>Embryophyta</taxon>
        <taxon>Tracheophyta</taxon>
        <taxon>Spermatophyta</taxon>
        <taxon>Pinopsida</taxon>
        <taxon>Pinidae</taxon>
        <taxon>Conifers II</taxon>
        <taxon>Cupressales</taxon>
        <taxon>Taxaceae</taxon>
        <taxon>Taxus</taxon>
    </lineage>
</organism>
<name>A0AA38LMW2_TAXCH</name>
<gene>
    <name evidence="2" type="ORF">KI387_003191</name>
</gene>
<comment type="caution">
    <text evidence="2">The sequence shown here is derived from an EMBL/GenBank/DDBJ whole genome shotgun (WGS) entry which is preliminary data.</text>
</comment>
<feature type="non-terminal residue" evidence="2">
    <location>
        <position position="1"/>
    </location>
</feature>
<evidence type="ECO:0000313" key="2">
    <source>
        <dbReference type="EMBL" id="KAH9331083.1"/>
    </source>
</evidence>
<keyword evidence="3" id="KW-1185">Reference proteome</keyword>
<dbReference type="PANTHER" id="PTHR35103">
    <property type="entry name" value="OS06G0115700 PROTEIN"/>
    <property type="match status" value="1"/>
</dbReference>
<evidence type="ECO:0000256" key="1">
    <source>
        <dbReference type="SAM" id="MobiDB-lite"/>
    </source>
</evidence>
<protein>
    <submittedName>
        <fullName evidence="2">Uncharacterized protein</fullName>
    </submittedName>
</protein>
<proteinExistence type="predicted"/>
<feature type="region of interest" description="Disordered" evidence="1">
    <location>
        <begin position="108"/>
        <end position="164"/>
    </location>
</feature>
<dbReference type="PANTHER" id="PTHR35103:SF1">
    <property type="entry name" value="OS06G0115700 PROTEIN"/>
    <property type="match status" value="1"/>
</dbReference>
<accession>A0AA38LMW2</accession>
<sequence length="164" mass="17856">LGLGKFYGKSLPRPRIFEDVKFNAERVDPPTPPTAPLISWAKNASWSMGGMSSKRKRMQGKIEGSLKKLRDLDDDDDEKAEDVGIALDCKTSNPSSLDTLPANEELLTSDEDTEGCSTDTSLGVRTPAEKMNEVGLSSSRRVRPNNMRVNEGGVSDASEGVRNL</sequence>